<reference evidence="1 2" key="1">
    <citation type="journal article" date="2019" name="Commun. Biol.">
        <title>The bagworm genome reveals a unique fibroin gene that provides high tensile strength.</title>
        <authorList>
            <person name="Kono N."/>
            <person name="Nakamura H."/>
            <person name="Ohtoshi R."/>
            <person name="Tomita M."/>
            <person name="Numata K."/>
            <person name="Arakawa K."/>
        </authorList>
    </citation>
    <scope>NUCLEOTIDE SEQUENCE [LARGE SCALE GENOMIC DNA]</scope>
</reference>
<dbReference type="EMBL" id="BGZK01001637">
    <property type="protein sequence ID" value="GBP83757.1"/>
    <property type="molecule type" value="Genomic_DNA"/>
</dbReference>
<gene>
    <name evidence="1" type="ORF">EVAR_65972_1</name>
</gene>
<organism evidence="1 2">
    <name type="scientific">Eumeta variegata</name>
    <name type="common">Bagworm moth</name>
    <name type="synonym">Eumeta japonica</name>
    <dbReference type="NCBI Taxonomy" id="151549"/>
    <lineage>
        <taxon>Eukaryota</taxon>
        <taxon>Metazoa</taxon>
        <taxon>Ecdysozoa</taxon>
        <taxon>Arthropoda</taxon>
        <taxon>Hexapoda</taxon>
        <taxon>Insecta</taxon>
        <taxon>Pterygota</taxon>
        <taxon>Neoptera</taxon>
        <taxon>Endopterygota</taxon>
        <taxon>Lepidoptera</taxon>
        <taxon>Glossata</taxon>
        <taxon>Ditrysia</taxon>
        <taxon>Tineoidea</taxon>
        <taxon>Psychidae</taxon>
        <taxon>Oiketicinae</taxon>
        <taxon>Eumeta</taxon>
    </lineage>
</organism>
<dbReference type="AlphaFoldDB" id="A0A4C1ZAW7"/>
<sequence length="190" mass="21325">MSNRIRYNAAIGPAADVNTEQSMTLRDHDSGARVIPVPITASYVHKTSVSAACSHNKRHPSEGPLQIVVRRYRGGRERDIGGQIRPAARYRVIPAPPISATPRPLVVRLYRPHTQIPRFVPQHFTHVGCERRVSKAEHFQVTVSLCTRRRRVEAMETRKLENKKFTPAAPSAAARAGARYLRVLARRAPE</sequence>
<name>A0A4C1ZAW7_EUMVA</name>
<proteinExistence type="predicted"/>
<evidence type="ECO:0000313" key="2">
    <source>
        <dbReference type="Proteomes" id="UP000299102"/>
    </source>
</evidence>
<evidence type="ECO:0000313" key="1">
    <source>
        <dbReference type="EMBL" id="GBP83757.1"/>
    </source>
</evidence>
<dbReference type="Proteomes" id="UP000299102">
    <property type="component" value="Unassembled WGS sequence"/>
</dbReference>
<protein>
    <submittedName>
        <fullName evidence="1">Uncharacterized protein</fullName>
    </submittedName>
</protein>
<accession>A0A4C1ZAW7</accession>
<comment type="caution">
    <text evidence="1">The sequence shown here is derived from an EMBL/GenBank/DDBJ whole genome shotgun (WGS) entry which is preliminary data.</text>
</comment>
<keyword evidence="2" id="KW-1185">Reference proteome</keyword>